<dbReference type="STRING" id="578458.D8QAX8"/>
<dbReference type="CDD" id="cd00866">
    <property type="entry name" value="PEBP_euk"/>
    <property type="match status" value="1"/>
</dbReference>
<reference evidence="2 3" key="1">
    <citation type="journal article" date="2010" name="Nat. Biotechnol.">
        <title>Genome sequence of the model mushroom Schizophyllum commune.</title>
        <authorList>
            <person name="Ohm R.A."/>
            <person name="de Jong J.F."/>
            <person name="Lugones L.G."/>
            <person name="Aerts A."/>
            <person name="Kothe E."/>
            <person name="Stajich J.E."/>
            <person name="de Vries R.P."/>
            <person name="Record E."/>
            <person name="Levasseur A."/>
            <person name="Baker S.E."/>
            <person name="Bartholomew K.A."/>
            <person name="Coutinho P.M."/>
            <person name="Erdmann S."/>
            <person name="Fowler T.J."/>
            <person name="Gathman A.C."/>
            <person name="Lombard V."/>
            <person name="Henrissat B."/>
            <person name="Knabe N."/>
            <person name="Kuees U."/>
            <person name="Lilly W.W."/>
            <person name="Lindquist E."/>
            <person name="Lucas S."/>
            <person name="Magnuson J.K."/>
            <person name="Piumi F."/>
            <person name="Raudaskoski M."/>
            <person name="Salamov A."/>
            <person name="Schmutz J."/>
            <person name="Schwarze F.W.M.R."/>
            <person name="vanKuyk P.A."/>
            <person name="Horton J.S."/>
            <person name="Grigoriev I.V."/>
            <person name="Woesten H.A.B."/>
        </authorList>
    </citation>
    <scope>NUCLEOTIDE SEQUENCE [LARGE SCALE GENOMIC DNA]</scope>
    <source>
        <strain evidence="3">H4-8 / FGSC 9210</strain>
    </source>
</reference>
<keyword evidence="1" id="KW-0732">Signal</keyword>
<evidence type="ECO:0008006" key="4">
    <source>
        <dbReference type="Google" id="ProtNLM"/>
    </source>
</evidence>
<accession>D8QAX8</accession>
<dbReference type="PANTHER" id="PTHR11362:SF82">
    <property type="entry name" value="PHOSPHATIDYLETHANOLAMINE-BINDING PROTEIN 4"/>
    <property type="match status" value="1"/>
</dbReference>
<dbReference type="Pfam" id="PF01161">
    <property type="entry name" value="PBP"/>
    <property type="match status" value="1"/>
</dbReference>
<dbReference type="InterPro" id="IPR035810">
    <property type="entry name" value="PEBP_euk"/>
</dbReference>
<keyword evidence="3" id="KW-1185">Reference proteome</keyword>
<dbReference type="OrthoDB" id="2506647at2759"/>
<dbReference type="EMBL" id="GL377309">
    <property type="protein sequence ID" value="EFI94654.1"/>
    <property type="molecule type" value="Genomic_DNA"/>
</dbReference>
<feature type="chain" id="PRO_5003120730" description="PEBP-like protein" evidence="1">
    <location>
        <begin position="20"/>
        <end position="219"/>
    </location>
</feature>
<dbReference type="PANTHER" id="PTHR11362">
    <property type="entry name" value="PHOSPHATIDYLETHANOLAMINE-BINDING PROTEIN"/>
    <property type="match status" value="1"/>
</dbReference>
<protein>
    <recommendedName>
        <fullName evidence="4">PEBP-like protein</fullName>
    </recommendedName>
</protein>
<dbReference type="AlphaFoldDB" id="D8QAX8"/>
<dbReference type="InParanoid" id="D8QAX8"/>
<organism evidence="3">
    <name type="scientific">Schizophyllum commune (strain H4-8 / FGSC 9210)</name>
    <name type="common">Split gill fungus</name>
    <dbReference type="NCBI Taxonomy" id="578458"/>
    <lineage>
        <taxon>Eukaryota</taxon>
        <taxon>Fungi</taxon>
        <taxon>Dikarya</taxon>
        <taxon>Basidiomycota</taxon>
        <taxon>Agaricomycotina</taxon>
        <taxon>Agaricomycetes</taxon>
        <taxon>Agaricomycetidae</taxon>
        <taxon>Agaricales</taxon>
        <taxon>Schizophyllaceae</taxon>
        <taxon>Schizophyllum</taxon>
    </lineage>
</organism>
<name>D8QAX8_SCHCM</name>
<dbReference type="GeneID" id="9594306"/>
<evidence type="ECO:0000313" key="3">
    <source>
        <dbReference type="Proteomes" id="UP000007431"/>
    </source>
</evidence>
<proteinExistence type="predicted"/>
<dbReference type="InterPro" id="IPR008914">
    <property type="entry name" value="PEBP"/>
</dbReference>
<dbReference type="SUPFAM" id="SSF49777">
    <property type="entry name" value="PEBP-like"/>
    <property type="match status" value="1"/>
</dbReference>
<dbReference type="RefSeq" id="XP_003029557.1">
    <property type="nucleotide sequence ID" value="XM_003029511.1"/>
</dbReference>
<evidence type="ECO:0000256" key="1">
    <source>
        <dbReference type="SAM" id="SignalP"/>
    </source>
</evidence>
<dbReference type="KEGG" id="scm:SCHCO_02633196"/>
<dbReference type="Proteomes" id="UP000007431">
    <property type="component" value="Unassembled WGS sequence"/>
</dbReference>
<feature type="signal peptide" evidence="1">
    <location>
        <begin position="1"/>
        <end position="19"/>
    </location>
</feature>
<dbReference type="Gene3D" id="3.90.280.10">
    <property type="entry name" value="PEBP-like"/>
    <property type="match status" value="1"/>
</dbReference>
<dbReference type="VEuPathDB" id="FungiDB:SCHCODRAFT_02633196"/>
<dbReference type="HOGENOM" id="CLU_043994_1_2_1"/>
<dbReference type="eggNOG" id="KOG3346">
    <property type="taxonomic scope" value="Eukaryota"/>
</dbReference>
<gene>
    <name evidence="2" type="ORF">SCHCODRAFT_236332</name>
</gene>
<evidence type="ECO:0000313" key="2">
    <source>
        <dbReference type="EMBL" id="EFI94654.1"/>
    </source>
</evidence>
<dbReference type="OMA" id="NIMNAQN"/>
<dbReference type="InterPro" id="IPR036610">
    <property type="entry name" value="PEBP-like_sf"/>
</dbReference>
<sequence>MQPFTLLATIYAALFVTRPGPFDDVKDEFYRAKIVPDVLPSFEPLLELYVEFPGAVVRKPGVELGVKDTDTFPRFVINSVRHNDMFKKYVLFVVDPDAYYPDDPSVSQVRHYLGANYTVEGVGEDHIWSVAPQDNLRTPFTSPITNLTEPVTEWKSPAPPEDSDAHRYIVLAYRQPPLFTYDFIAPYLKSDRQGFNVSEFALNVGLDGPVGGTYFTVEA</sequence>